<keyword evidence="3" id="KW-0285">Flavoprotein</keyword>
<dbReference type="PANTHER" id="PTHR11552:SF147">
    <property type="entry name" value="CHOLINE DEHYDROGENASE, MITOCHONDRIAL"/>
    <property type="match status" value="1"/>
</dbReference>
<accession>A0A8J9UU26</accession>
<dbReference type="OrthoDB" id="269227at2759"/>
<name>A0A8J9UU26_9NEOP</name>
<keyword evidence="9" id="KW-1185">Reference proteome</keyword>
<feature type="binding site" evidence="5">
    <location>
        <position position="120"/>
    </location>
    <ligand>
        <name>FAD</name>
        <dbReference type="ChEBI" id="CHEBI:57692"/>
    </ligand>
</feature>
<feature type="binding site" evidence="5">
    <location>
        <position position="376"/>
    </location>
    <ligand>
        <name>substrate</name>
    </ligand>
</feature>
<dbReference type="Gene3D" id="3.50.50.60">
    <property type="entry name" value="FAD/NAD(P)-binding domain"/>
    <property type="match status" value="1"/>
</dbReference>
<dbReference type="EMBL" id="OV170234">
    <property type="protein sequence ID" value="CAH0719717.1"/>
    <property type="molecule type" value="Genomic_DNA"/>
</dbReference>
<feature type="chain" id="PRO_5035468430" description="Glucose-methanol-choline oxidoreductase N-terminal domain-containing protein" evidence="6">
    <location>
        <begin position="34"/>
        <end position="598"/>
    </location>
</feature>
<feature type="signal peptide" evidence="6">
    <location>
        <begin position="1"/>
        <end position="33"/>
    </location>
</feature>
<gene>
    <name evidence="8" type="ORF">BINO364_LOCUS6020</name>
</gene>
<feature type="binding site" evidence="5">
    <location>
        <position position="260"/>
    </location>
    <ligand>
        <name>FAD</name>
        <dbReference type="ChEBI" id="CHEBI:57692"/>
    </ligand>
</feature>
<dbReference type="InterPro" id="IPR000172">
    <property type="entry name" value="GMC_OxRdtase_N"/>
</dbReference>
<dbReference type="Gene3D" id="3.30.560.10">
    <property type="entry name" value="Glucose Oxidase, domain 3"/>
    <property type="match status" value="1"/>
</dbReference>
<evidence type="ECO:0000313" key="8">
    <source>
        <dbReference type="EMBL" id="CAH0719717.1"/>
    </source>
</evidence>
<comment type="cofactor">
    <cofactor evidence="1 5">
        <name>FAD</name>
        <dbReference type="ChEBI" id="CHEBI:57692"/>
    </cofactor>
</comment>
<organism evidence="8 9">
    <name type="scientific">Brenthis ino</name>
    <name type="common">lesser marbled fritillary</name>
    <dbReference type="NCBI Taxonomy" id="405034"/>
    <lineage>
        <taxon>Eukaryota</taxon>
        <taxon>Metazoa</taxon>
        <taxon>Ecdysozoa</taxon>
        <taxon>Arthropoda</taxon>
        <taxon>Hexapoda</taxon>
        <taxon>Insecta</taxon>
        <taxon>Pterygota</taxon>
        <taxon>Neoptera</taxon>
        <taxon>Endopterygota</taxon>
        <taxon>Lepidoptera</taxon>
        <taxon>Glossata</taxon>
        <taxon>Ditrysia</taxon>
        <taxon>Papilionoidea</taxon>
        <taxon>Nymphalidae</taxon>
        <taxon>Heliconiinae</taxon>
        <taxon>Argynnini</taxon>
        <taxon>Brenthis</taxon>
    </lineage>
</organism>
<evidence type="ECO:0000256" key="3">
    <source>
        <dbReference type="ARBA" id="ARBA00022630"/>
    </source>
</evidence>
<feature type="non-terminal residue" evidence="8">
    <location>
        <position position="598"/>
    </location>
</feature>
<dbReference type="PANTHER" id="PTHR11552">
    <property type="entry name" value="GLUCOSE-METHANOL-CHOLINE GMC OXIDOREDUCTASE"/>
    <property type="match status" value="1"/>
</dbReference>
<proteinExistence type="inferred from homology"/>
<dbReference type="InterPro" id="IPR012132">
    <property type="entry name" value="GMC_OxRdtase"/>
</dbReference>
<protein>
    <recommendedName>
        <fullName evidence="7">Glucose-methanol-choline oxidoreductase N-terminal domain-containing protein</fullName>
    </recommendedName>
</protein>
<dbReference type="InterPro" id="IPR007867">
    <property type="entry name" value="GMC_OxRtase_C"/>
</dbReference>
<sequence>MFFGSEYVPQRQNAVSAAVSFLLVACFIALVTAEEFQEYDFVIVGGGSAGSVIADRLSECPSFDVVVIEAGDEPGIESILPGLFPTLPHTRYDWNFTSVNDNRTAQDHTIKALNLTSGHVLGGGSSVNYMIYARGCPKDYDSWAKVGDDASWNYTNIFKYFLKSENLKDPSVLNSEYRKYHGTTGFLGITREDKNVTKQYLKAFEEVGHKILFDVNGEEKLGYTLPLFTIADGIRQRTVIKNLQVNKHRPNLHVLKLTLVTEILLERNIAIGVKAVTETNEIIIVKARKEIIISAGAISSPKLLMLSGIGPRKHLKSLNISVKSDLPVGYNFQDHTMVISAYKMEGTNISSQSPNLHKFPLPVIVGYAALNKSEYCPTYQVFNLIESKGSSSSSELCNFNFGIKESICNKFLTAAQDRNLLFAILNILHPRSRGRVLLKSVNPRDPPLVITNIFADKRDLEDLTDYMIDYIKVLNSTYFKSVLAELVDVELEKCPKFNISDRAYWKCYVQSMMSSMYHYAGTCALGEVVDSKLRVHNIERLRVADASIMPSLTSGNTNAPVIMIAEKLADIVKEAHSCKPSRLKFTSELQTQRLVNNE</sequence>
<evidence type="ECO:0000256" key="2">
    <source>
        <dbReference type="ARBA" id="ARBA00010790"/>
    </source>
</evidence>
<reference evidence="8" key="1">
    <citation type="submission" date="2021-12" db="EMBL/GenBank/DDBJ databases">
        <authorList>
            <person name="Martin H S."/>
        </authorList>
    </citation>
    <scope>NUCLEOTIDE SEQUENCE</scope>
</reference>
<dbReference type="GO" id="GO:0016614">
    <property type="term" value="F:oxidoreductase activity, acting on CH-OH group of donors"/>
    <property type="evidence" value="ECO:0007669"/>
    <property type="project" value="InterPro"/>
</dbReference>
<dbReference type="GO" id="GO:0050660">
    <property type="term" value="F:flavin adenine dinucleotide binding"/>
    <property type="evidence" value="ECO:0007669"/>
    <property type="project" value="InterPro"/>
</dbReference>
<evidence type="ECO:0000256" key="1">
    <source>
        <dbReference type="ARBA" id="ARBA00001974"/>
    </source>
</evidence>
<feature type="domain" description="Glucose-methanol-choline oxidoreductase N-terminal" evidence="7">
    <location>
        <begin position="296"/>
        <end position="310"/>
    </location>
</feature>
<dbReference type="Pfam" id="PF05199">
    <property type="entry name" value="GMC_oxred_C"/>
    <property type="match status" value="1"/>
</dbReference>
<keyword evidence="4 5" id="KW-0274">FAD</keyword>
<evidence type="ECO:0000256" key="6">
    <source>
        <dbReference type="SAM" id="SignalP"/>
    </source>
</evidence>
<evidence type="ECO:0000259" key="7">
    <source>
        <dbReference type="PROSITE" id="PS00624"/>
    </source>
</evidence>
<evidence type="ECO:0000256" key="5">
    <source>
        <dbReference type="PIRSR" id="PIRSR000137-2"/>
    </source>
</evidence>
<evidence type="ECO:0000313" key="9">
    <source>
        <dbReference type="Proteomes" id="UP000838878"/>
    </source>
</evidence>
<dbReference type="AlphaFoldDB" id="A0A8J9UU26"/>
<dbReference type="SUPFAM" id="SSF51905">
    <property type="entry name" value="FAD/NAD(P)-binding domain"/>
    <property type="match status" value="1"/>
</dbReference>
<dbReference type="InterPro" id="IPR036188">
    <property type="entry name" value="FAD/NAD-bd_sf"/>
</dbReference>
<dbReference type="SUPFAM" id="SSF54373">
    <property type="entry name" value="FAD-linked reductases, C-terminal domain"/>
    <property type="match status" value="1"/>
</dbReference>
<dbReference type="PROSITE" id="PS00624">
    <property type="entry name" value="GMC_OXRED_2"/>
    <property type="match status" value="1"/>
</dbReference>
<dbReference type="PIRSF" id="PIRSF000137">
    <property type="entry name" value="Alcohol_oxidase"/>
    <property type="match status" value="1"/>
</dbReference>
<keyword evidence="6" id="KW-0732">Signal</keyword>
<evidence type="ECO:0000256" key="4">
    <source>
        <dbReference type="ARBA" id="ARBA00022827"/>
    </source>
</evidence>
<dbReference type="Pfam" id="PF00732">
    <property type="entry name" value="GMC_oxred_N"/>
    <property type="match status" value="1"/>
</dbReference>
<dbReference type="Proteomes" id="UP000838878">
    <property type="component" value="Chromosome 14"/>
</dbReference>
<comment type="similarity">
    <text evidence="2">Belongs to the GMC oxidoreductase family.</text>
</comment>